<keyword evidence="2" id="KW-1185">Reference proteome</keyword>
<dbReference type="KEGG" id="vg:54999423"/>
<name>A0A385E7H8_9CAUD</name>
<accession>A0A385E7H8</accession>
<reference evidence="1 2" key="1">
    <citation type="submission" date="2018-07" db="EMBL/GenBank/DDBJ databases">
        <title>Sequencing of PG07.</title>
        <authorList>
            <person name="Ding T."/>
        </authorList>
    </citation>
    <scope>NUCLEOTIDE SEQUENCE [LARGE SCALE GENOMIC DNA]</scope>
</reference>
<sequence>MIYCKDTQGYLRRVAYGTFSQNWSLIQNPTRVKEMLRQTLNIHTNGAVLVLVK</sequence>
<protein>
    <submittedName>
        <fullName evidence="1">Uncharacterized protein</fullName>
    </submittedName>
</protein>
<proteinExistence type="predicted"/>
<evidence type="ECO:0000313" key="2">
    <source>
        <dbReference type="Proteomes" id="UP000263435"/>
    </source>
</evidence>
<dbReference type="RefSeq" id="YP_009808520.1">
    <property type="nucleotide sequence ID" value="NC_048041.1"/>
</dbReference>
<organism evidence="1 2">
    <name type="scientific">Vibrio phage vB_VpS_PG07</name>
    <dbReference type="NCBI Taxonomy" id="2301664"/>
    <lineage>
        <taxon>Viruses</taxon>
        <taxon>Duplodnaviria</taxon>
        <taxon>Heunggongvirae</taxon>
        <taxon>Uroviricota</taxon>
        <taxon>Caudoviricetes</taxon>
        <taxon>Demerecviridae</taxon>
        <taxon>Pogseptimavirus</taxon>
        <taxon>Pogseptimavirus PG07</taxon>
    </lineage>
</organism>
<evidence type="ECO:0000313" key="1">
    <source>
        <dbReference type="EMBL" id="AXQ66698.1"/>
    </source>
</evidence>
<dbReference type="EMBL" id="MH645904">
    <property type="protein sequence ID" value="AXQ66698.1"/>
    <property type="molecule type" value="Genomic_DNA"/>
</dbReference>
<dbReference type="Proteomes" id="UP000263435">
    <property type="component" value="Segment"/>
</dbReference>
<dbReference type="GeneID" id="54999423"/>